<dbReference type="EMBL" id="JBHTMB010000115">
    <property type="protein sequence ID" value="MFD1234216.1"/>
    <property type="molecule type" value="Genomic_DNA"/>
</dbReference>
<evidence type="ECO:0000313" key="8">
    <source>
        <dbReference type="Proteomes" id="UP001597182"/>
    </source>
</evidence>
<dbReference type="SUPFAM" id="SSF53448">
    <property type="entry name" value="Nucleotide-diphospho-sugar transferases"/>
    <property type="match status" value="1"/>
</dbReference>
<reference evidence="8" key="1">
    <citation type="journal article" date="2019" name="Int. J. Syst. Evol. Microbiol.">
        <title>The Global Catalogue of Microorganisms (GCM) 10K type strain sequencing project: providing services to taxonomists for standard genome sequencing and annotation.</title>
        <authorList>
            <consortium name="The Broad Institute Genomics Platform"/>
            <consortium name="The Broad Institute Genome Sequencing Center for Infectious Disease"/>
            <person name="Wu L."/>
            <person name="Ma J."/>
        </authorList>
    </citation>
    <scope>NUCLEOTIDE SEQUENCE [LARGE SCALE GENOMIC DNA]</scope>
    <source>
        <strain evidence="8">CCUG 49018</strain>
    </source>
</reference>
<keyword evidence="2" id="KW-1003">Cell membrane</keyword>
<evidence type="ECO:0000313" key="7">
    <source>
        <dbReference type="EMBL" id="MFD1234216.1"/>
    </source>
</evidence>
<dbReference type="PANTHER" id="PTHR43646:SF2">
    <property type="entry name" value="GLYCOSYLTRANSFERASE 2-LIKE DOMAIN-CONTAINING PROTEIN"/>
    <property type="match status" value="1"/>
</dbReference>
<dbReference type="RefSeq" id="WP_346089911.1">
    <property type="nucleotide sequence ID" value="NZ_BAABKS010000005.1"/>
</dbReference>
<keyword evidence="8" id="KW-1185">Reference proteome</keyword>
<dbReference type="EC" id="2.4.-.-" evidence="7"/>
<protein>
    <submittedName>
        <fullName evidence="7">Glycosyltransferase</fullName>
        <ecNumber evidence="7">2.4.-.-</ecNumber>
    </submittedName>
</protein>
<dbReference type="Pfam" id="PF13641">
    <property type="entry name" value="Glyco_tranf_2_3"/>
    <property type="match status" value="1"/>
</dbReference>
<keyword evidence="4 7" id="KW-0808">Transferase</keyword>
<gene>
    <name evidence="7" type="ORF">ACFQ34_13080</name>
</gene>
<keyword evidence="5" id="KW-0472">Membrane</keyword>
<accession>A0ABW3VHA4</accession>
<evidence type="ECO:0000256" key="4">
    <source>
        <dbReference type="ARBA" id="ARBA00022679"/>
    </source>
</evidence>
<feature type="region of interest" description="Disordered" evidence="6">
    <location>
        <begin position="248"/>
        <end position="269"/>
    </location>
</feature>
<evidence type="ECO:0000256" key="1">
    <source>
        <dbReference type="ARBA" id="ARBA00004236"/>
    </source>
</evidence>
<dbReference type="Proteomes" id="UP001597182">
    <property type="component" value="Unassembled WGS sequence"/>
</dbReference>
<comment type="caution">
    <text evidence="7">The sequence shown here is derived from an EMBL/GenBank/DDBJ whole genome shotgun (WGS) entry which is preliminary data.</text>
</comment>
<comment type="subcellular location">
    <subcellularLocation>
        <location evidence="1">Cell membrane</location>
    </subcellularLocation>
</comment>
<evidence type="ECO:0000256" key="5">
    <source>
        <dbReference type="ARBA" id="ARBA00023136"/>
    </source>
</evidence>
<evidence type="ECO:0000256" key="3">
    <source>
        <dbReference type="ARBA" id="ARBA00022676"/>
    </source>
</evidence>
<dbReference type="GO" id="GO:0016757">
    <property type="term" value="F:glycosyltransferase activity"/>
    <property type="evidence" value="ECO:0007669"/>
    <property type="project" value="UniProtKB-KW"/>
</dbReference>
<name>A0ABW3VHA4_9PSEU</name>
<evidence type="ECO:0000256" key="6">
    <source>
        <dbReference type="SAM" id="MobiDB-lite"/>
    </source>
</evidence>
<dbReference type="PANTHER" id="PTHR43646">
    <property type="entry name" value="GLYCOSYLTRANSFERASE"/>
    <property type="match status" value="1"/>
</dbReference>
<dbReference type="Gene3D" id="3.90.550.10">
    <property type="entry name" value="Spore Coat Polysaccharide Biosynthesis Protein SpsA, Chain A"/>
    <property type="match status" value="1"/>
</dbReference>
<proteinExistence type="predicted"/>
<sequence length="269" mass="27899">MSPADGARTPRDIVAVAVVVPAHDEEALIGPCLAALATAARAVSSQVAVAVSVVLDRCTDGTAAVVRDAVRRWWPRSAVATLGNAVPRTIGELRTLGLDDALRRLGLADLGRAWLLSTDADTRVPPDWMRRHLRHAAAGADAVAGMADLDSPHRLPPDVLCRYTALVDAGMAADAHTHVYAANLGVRADAFLEAGGFPAVAAGEEHALLARLRAAGRHIVTPVDLRVRTSARTRGRAVGGLADLLGSLGAPTPAPGPGPGEWPRTGALR</sequence>
<dbReference type="InterPro" id="IPR029044">
    <property type="entry name" value="Nucleotide-diphossugar_trans"/>
</dbReference>
<keyword evidence="3 7" id="KW-0328">Glycosyltransferase</keyword>
<organism evidence="7 8">
    <name type="scientific">Pseudonocardia benzenivorans</name>
    <dbReference type="NCBI Taxonomy" id="228005"/>
    <lineage>
        <taxon>Bacteria</taxon>
        <taxon>Bacillati</taxon>
        <taxon>Actinomycetota</taxon>
        <taxon>Actinomycetes</taxon>
        <taxon>Pseudonocardiales</taxon>
        <taxon>Pseudonocardiaceae</taxon>
        <taxon>Pseudonocardia</taxon>
    </lineage>
</organism>
<evidence type="ECO:0000256" key="2">
    <source>
        <dbReference type="ARBA" id="ARBA00022475"/>
    </source>
</evidence>